<dbReference type="Proteomes" id="UP000068603">
    <property type="component" value="Unassembled WGS sequence"/>
</dbReference>
<name>A0A107AGJ6_9BURK</name>
<accession>A0A107AGJ6</accession>
<comment type="caution">
    <text evidence="2">The sequence shown here is derived from an EMBL/GenBank/DDBJ whole genome shotgun (WGS) entry which is preliminary data.</text>
</comment>
<dbReference type="EMBL" id="LPHB01000047">
    <property type="protein sequence ID" value="KWA62132.1"/>
    <property type="molecule type" value="Genomic_DNA"/>
</dbReference>
<reference evidence="2 3" key="1">
    <citation type="submission" date="2015-11" db="EMBL/GenBank/DDBJ databases">
        <title>Expanding the genomic diversity of Burkholderia species for the development of highly accurate diagnostics.</title>
        <authorList>
            <person name="Sahl J."/>
            <person name="Keim P."/>
            <person name="Wagner D."/>
        </authorList>
    </citation>
    <scope>NUCLEOTIDE SEQUENCE [LARGE SCALE GENOMIC DNA]</scope>
    <source>
        <strain evidence="2 3">MSMB1960WGS</strain>
    </source>
</reference>
<feature type="signal peptide" evidence="1">
    <location>
        <begin position="1"/>
        <end position="17"/>
    </location>
</feature>
<evidence type="ECO:0000313" key="3">
    <source>
        <dbReference type="Proteomes" id="UP000068603"/>
    </source>
</evidence>
<evidence type="ECO:0000313" key="2">
    <source>
        <dbReference type="EMBL" id="KWA62132.1"/>
    </source>
</evidence>
<proteinExistence type="predicted"/>
<gene>
    <name evidence="2" type="ORF">WT44_15940</name>
</gene>
<evidence type="ECO:0000256" key="1">
    <source>
        <dbReference type="SAM" id="SignalP"/>
    </source>
</evidence>
<organism evidence="2">
    <name type="scientific">Burkholderia stagnalis</name>
    <dbReference type="NCBI Taxonomy" id="1503054"/>
    <lineage>
        <taxon>Bacteria</taxon>
        <taxon>Pseudomonadati</taxon>
        <taxon>Pseudomonadota</taxon>
        <taxon>Betaproteobacteria</taxon>
        <taxon>Burkholderiales</taxon>
        <taxon>Burkholderiaceae</taxon>
        <taxon>Burkholderia</taxon>
        <taxon>Burkholderia cepacia complex</taxon>
    </lineage>
</organism>
<keyword evidence="1" id="KW-0732">Signal</keyword>
<dbReference type="AlphaFoldDB" id="A0A107AGJ6"/>
<sequence>MKFPTLLTLGLSTTLLAACNLFHDGPGARDVDAAVRRALEAENHGGLNALLGQPLPVSADVVSVKPDGDCRKVGERTYTCNVVFTWRAADPGDAPSRAELTFVQGADGAWQTSGVDAALATGAAKSLIDRIGKAWPPATPASAASAAQ</sequence>
<dbReference type="STRING" id="1503054.WT74_08740"/>
<evidence type="ECO:0008006" key="4">
    <source>
        <dbReference type="Google" id="ProtNLM"/>
    </source>
</evidence>
<dbReference type="GeneID" id="93053630"/>
<dbReference type="PROSITE" id="PS51257">
    <property type="entry name" value="PROKAR_LIPOPROTEIN"/>
    <property type="match status" value="1"/>
</dbReference>
<protein>
    <recommendedName>
        <fullName evidence="4">Lipoprotein</fullName>
    </recommendedName>
</protein>
<feature type="chain" id="PRO_5007127393" description="Lipoprotein" evidence="1">
    <location>
        <begin position="18"/>
        <end position="148"/>
    </location>
</feature>
<dbReference type="RefSeq" id="WP_060147985.1">
    <property type="nucleotide sequence ID" value="NZ_CP156685.1"/>
</dbReference>